<dbReference type="HOGENOM" id="CLU_046006_18_5_10"/>
<feature type="signal peptide" evidence="1">
    <location>
        <begin position="1"/>
        <end position="19"/>
    </location>
</feature>
<evidence type="ECO:0000313" key="3">
    <source>
        <dbReference type="EMBL" id="EGJ99190.1"/>
    </source>
</evidence>
<dbReference type="EMBL" id="ADLV01000007">
    <property type="protein sequence ID" value="EGJ99190.1"/>
    <property type="molecule type" value="Genomic_DNA"/>
</dbReference>
<organism evidence="3 4">
    <name type="scientific">Dysgonomonas gadei ATCC BAA-286</name>
    <dbReference type="NCBI Taxonomy" id="742766"/>
    <lineage>
        <taxon>Bacteria</taxon>
        <taxon>Pseudomonadati</taxon>
        <taxon>Bacteroidota</taxon>
        <taxon>Bacteroidia</taxon>
        <taxon>Bacteroidales</taxon>
        <taxon>Dysgonomonadaceae</taxon>
        <taxon>Dysgonomonas</taxon>
    </lineage>
</organism>
<dbReference type="Gene3D" id="3.10.180.10">
    <property type="entry name" value="2,3-Dihydroxybiphenyl 1,2-Dioxygenase, domain 1"/>
    <property type="match status" value="1"/>
</dbReference>
<dbReference type="SUPFAM" id="SSF54593">
    <property type="entry name" value="Glyoxalase/Bleomycin resistance protein/Dihydroxybiphenyl dioxygenase"/>
    <property type="match status" value="1"/>
</dbReference>
<dbReference type="InterPro" id="IPR004360">
    <property type="entry name" value="Glyas_Fos-R_dOase_dom"/>
</dbReference>
<keyword evidence="1" id="KW-0732">Signal</keyword>
<keyword evidence="4" id="KW-1185">Reference proteome</keyword>
<dbReference type="PROSITE" id="PS51819">
    <property type="entry name" value="VOC"/>
    <property type="match status" value="1"/>
</dbReference>
<sequence length="173" mass="19384">MNRKNVYFITIILFIAAQAVSGQSNKANDITLINKNITNMNLLSTRIITDDVQRLVDFYGHITGLPAIQFTPDFAEFKTEAAALAIGGTSTMQFWGDDVAEAAKNRTVILEFRVADVDETYNKLEDFLAPYLVQEPTTMPWGNRSLLFRDPDGNLVNFFAPVTPEAIKRFDGK</sequence>
<evidence type="ECO:0000259" key="2">
    <source>
        <dbReference type="PROSITE" id="PS51819"/>
    </source>
</evidence>
<feature type="domain" description="VOC" evidence="2">
    <location>
        <begin position="41"/>
        <end position="161"/>
    </location>
</feature>
<gene>
    <name evidence="3" type="ORF">HMPREF9455_00514</name>
</gene>
<dbReference type="InterPro" id="IPR029068">
    <property type="entry name" value="Glyas_Bleomycin-R_OHBP_Dase"/>
</dbReference>
<dbReference type="eggNOG" id="COG0346">
    <property type="taxonomic scope" value="Bacteria"/>
</dbReference>
<dbReference type="STRING" id="742766.HMPREF9455_00514"/>
<dbReference type="InterPro" id="IPR037523">
    <property type="entry name" value="VOC_core"/>
</dbReference>
<proteinExistence type="predicted"/>
<feature type="chain" id="PRO_5003323996" description="VOC domain-containing protein" evidence="1">
    <location>
        <begin position="20"/>
        <end position="173"/>
    </location>
</feature>
<dbReference type="AlphaFoldDB" id="F5ITU7"/>
<evidence type="ECO:0000313" key="4">
    <source>
        <dbReference type="Proteomes" id="UP000004913"/>
    </source>
</evidence>
<reference evidence="3 4" key="1">
    <citation type="submission" date="2011-04" db="EMBL/GenBank/DDBJ databases">
        <title>The Genome Sequence of Dysgonomonas gadei ATCC BAA-286.</title>
        <authorList>
            <consortium name="The Broad Institute Genome Sequencing Platform"/>
            <person name="Earl A."/>
            <person name="Ward D."/>
            <person name="Feldgarden M."/>
            <person name="Gevers D."/>
            <person name="Pudlo N."/>
            <person name="Martens E."/>
            <person name="Allen-Vercoe E."/>
            <person name="Young S.K."/>
            <person name="Zeng Q."/>
            <person name="Gargeya S."/>
            <person name="Fitzgerald M."/>
            <person name="Haas B."/>
            <person name="Abouelleil A."/>
            <person name="Alvarado L."/>
            <person name="Arachchi H.M."/>
            <person name="Berlin A."/>
            <person name="Brown A."/>
            <person name="Chapman S.B."/>
            <person name="Chen Z."/>
            <person name="Dunbar C."/>
            <person name="Freedman E."/>
            <person name="Gearin G."/>
            <person name="Gellesch M."/>
            <person name="Goldberg J."/>
            <person name="Griggs A."/>
            <person name="Gujja S."/>
            <person name="Heiman D."/>
            <person name="Howarth C."/>
            <person name="Larson L."/>
            <person name="Lui A."/>
            <person name="MacDonald P.J.P."/>
            <person name="Mehta T."/>
            <person name="Montmayeur A."/>
            <person name="Murphy C."/>
            <person name="Neiman D."/>
            <person name="Pearson M."/>
            <person name="Priest M."/>
            <person name="Roberts A."/>
            <person name="Saif S."/>
            <person name="Shea T."/>
            <person name="Shenoy N."/>
            <person name="Sisk P."/>
            <person name="Stolte C."/>
            <person name="Sykes S."/>
            <person name="Yandava C."/>
            <person name="Wortman J."/>
            <person name="Nusbaum C."/>
            <person name="Birren B."/>
        </authorList>
    </citation>
    <scope>NUCLEOTIDE SEQUENCE [LARGE SCALE GENOMIC DNA]</scope>
    <source>
        <strain evidence="3 4">ATCC BAA-286</strain>
    </source>
</reference>
<dbReference type="Pfam" id="PF00903">
    <property type="entry name" value="Glyoxalase"/>
    <property type="match status" value="1"/>
</dbReference>
<dbReference type="Proteomes" id="UP000004913">
    <property type="component" value="Unassembled WGS sequence"/>
</dbReference>
<evidence type="ECO:0000256" key="1">
    <source>
        <dbReference type="SAM" id="SignalP"/>
    </source>
</evidence>
<accession>F5ITU7</accession>
<comment type="caution">
    <text evidence="3">The sequence shown here is derived from an EMBL/GenBank/DDBJ whole genome shotgun (WGS) entry which is preliminary data.</text>
</comment>
<protein>
    <recommendedName>
        <fullName evidence="2">VOC domain-containing protein</fullName>
    </recommendedName>
</protein>
<name>F5ITU7_9BACT</name>